<comment type="caution">
    <text evidence="12">The sequence shown here is derived from an EMBL/GenBank/DDBJ whole genome shotgun (WGS) entry which is preliminary data.</text>
</comment>
<evidence type="ECO:0000256" key="7">
    <source>
        <dbReference type="HAMAP-Rule" id="MF_01884"/>
    </source>
</evidence>
<feature type="binding site" evidence="7">
    <location>
        <begin position="329"/>
        <end position="334"/>
    </location>
    <ligand>
        <name>ATP</name>
        <dbReference type="ChEBI" id="CHEBI:30616"/>
    </ligand>
</feature>
<feature type="compositionally biased region" description="Polar residues" evidence="10">
    <location>
        <begin position="58"/>
        <end position="70"/>
    </location>
</feature>
<dbReference type="HAMAP" id="MF_01884">
    <property type="entry name" value="Rho"/>
    <property type="match status" value="1"/>
</dbReference>
<keyword evidence="5 7" id="KW-0805">Transcription regulation</keyword>
<dbReference type="SUPFAM" id="SSF50249">
    <property type="entry name" value="Nucleic acid-binding proteins"/>
    <property type="match status" value="1"/>
</dbReference>
<proteinExistence type="inferred from homology"/>
<evidence type="ECO:0000256" key="6">
    <source>
        <dbReference type="ARBA" id="ARBA00023163"/>
    </source>
</evidence>
<dbReference type="SMART" id="SM00357">
    <property type="entry name" value="CSP"/>
    <property type="match status" value="1"/>
</dbReference>
<keyword evidence="6 7" id="KW-0804">Transcription</keyword>
<dbReference type="Pfam" id="PF07497">
    <property type="entry name" value="Rho_RNA_bind"/>
    <property type="match status" value="1"/>
</dbReference>
<dbReference type="PROSITE" id="PS51856">
    <property type="entry name" value="RHO_RNA_BD"/>
    <property type="match status" value="1"/>
</dbReference>
<keyword evidence="3 7" id="KW-0347">Helicase</keyword>
<dbReference type="SUPFAM" id="SSF52540">
    <property type="entry name" value="P-loop containing nucleoside triphosphate hydrolases"/>
    <property type="match status" value="1"/>
</dbReference>
<evidence type="ECO:0000256" key="2">
    <source>
        <dbReference type="ARBA" id="ARBA00022801"/>
    </source>
</evidence>
<evidence type="ECO:0000259" key="11">
    <source>
        <dbReference type="PROSITE" id="PS51856"/>
    </source>
</evidence>
<dbReference type="Pfam" id="PF00006">
    <property type="entry name" value="ATP-synt_ab"/>
    <property type="match status" value="1"/>
</dbReference>
<protein>
    <recommendedName>
        <fullName evidence="7 8">Transcription termination factor Rho</fullName>
        <ecNumber evidence="7 8">3.6.4.-</ecNumber>
    </recommendedName>
    <alternativeName>
        <fullName evidence="7">ATP-dependent helicase Rho</fullName>
    </alternativeName>
</protein>
<dbReference type="PANTHER" id="PTHR46425:SF1">
    <property type="entry name" value="TRANSCRIPTION TERMINATION FACTOR RHO"/>
    <property type="match status" value="1"/>
</dbReference>
<evidence type="ECO:0000313" key="12">
    <source>
        <dbReference type="EMBL" id="TCJ31258.1"/>
    </source>
</evidence>
<dbReference type="SMART" id="SM00959">
    <property type="entry name" value="Rho_N"/>
    <property type="match status" value="1"/>
</dbReference>
<feature type="region of interest" description="Disordered" evidence="10">
    <location>
        <begin position="32"/>
        <end position="202"/>
    </location>
</feature>
<keyword evidence="1 7" id="KW-0806">Transcription termination</keyword>
<dbReference type="EMBL" id="SJZJ01000001">
    <property type="protein sequence ID" value="TCJ31258.1"/>
    <property type="molecule type" value="Genomic_DNA"/>
</dbReference>
<dbReference type="NCBIfam" id="NF006886">
    <property type="entry name" value="PRK09376.1"/>
    <property type="match status" value="1"/>
</dbReference>
<dbReference type="Proteomes" id="UP000295453">
    <property type="component" value="Unassembled WGS sequence"/>
</dbReference>
<evidence type="ECO:0000256" key="4">
    <source>
        <dbReference type="ARBA" id="ARBA00022884"/>
    </source>
</evidence>
<keyword evidence="4 7" id="KW-0694">RNA-binding</keyword>
<dbReference type="InterPro" id="IPR012340">
    <property type="entry name" value="NA-bd_OB-fold"/>
</dbReference>
<dbReference type="AlphaFoldDB" id="A0A4R1CMF6"/>
<dbReference type="InterPro" id="IPR003593">
    <property type="entry name" value="AAA+_ATPase"/>
</dbReference>
<evidence type="ECO:0000256" key="1">
    <source>
        <dbReference type="ARBA" id="ARBA00022472"/>
    </source>
</evidence>
<keyword evidence="7" id="KW-0067">ATP-binding</keyword>
<sequence length="533" mass="57552">MLLADLKAMAGALSIPGASSMKKADLVAAIQGAGTPKSEASAPARERAPQAAKAEGQLETNAETKPASEQQESDGEQAEQAPTRNRRNRNRNRNAEDQTQGDSAQPAQDGDTPDAKPADQPEQGGRQQNQNQRQQGGQQGQQQRQQNQGGQQNQQQRQQNQGQQNQGQQNQQQGDDADGEGANRRRRGRERDRSARGRNEPDTTILEDDVLVPAAGILDVLDNYAFVRTSGYLPGADDVYVSLSLVRKLGLRRGDAIVGQVRQPREGERKEKFNPMVRIDSVNGVDPETAKDRVVFEKLTPLHPTERLRIETDGGTALGKAIDTAAPVGKGQRGLIVSPPKAGKTTVLQTMSGAITTNNPECHLMVVLIDERPEEVTDFQRSVKGEVIASTFDRPASDHTIVAELAIERAKRLVELGHDVVVLLDGITRLGRAYNLAIPPSGRLLSGGVDAAALYPPKKFFGAARNIENGGSLTILATALVESGSKTDEVILEEFAGTANMELRLRRDPDATEFPAVDVAASGTRHRELLQSL</sequence>
<dbReference type="GO" id="GO:0006353">
    <property type="term" value="P:DNA-templated transcription termination"/>
    <property type="evidence" value="ECO:0007669"/>
    <property type="project" value="UniProtKB-UniRule"/>
</dbReference>
<dbReference type="InterPro" id="IPR011113">
    <property type="entry name" value="Rho_RNA-bd"/>
</dbReference>
<dbReference type="OrthoDB" id="9805197at2"/>
<dbReference type="PANTHER" id="PTHR46425">
    <property type="entry name" value="TRANSCRIPTION TERMINATION FACTOR RHO"/>
    <property type="match status" value="1"/>
</dbReference>
<feature type="binding site" evidence="7">
    <location>
        <position position="372"/>
    </location>
    <ligand>
        <name>ATP</name>
        <dbReference type="ChEBI" id="CHEBI:30616"/>
    </ligand>
</feature>
<feature type="binding site" evidence="7">
    <location>
        <begin position="341"/>
        <end position="346"/>
    </location>
    <ligand>
        <name>ATP</name>
        <dbReference type="ChEBI" id="CHEBI:30616"/>
    </ligand>
</feature>
<dbReference type="GO" id="GO:0004386">
    <property type="term" value="F:helicase activity"/>
    <property type="evidence" value="ECO:0007669"/>
    <property type="project" value="UniProtKB-UniRule"/>
</dbReference>
<dbReference type="Gene3D" id="3.40.50.300">
    <property type="entry name" value="P-loop containing nucleotide triphosphate hydrolases"/>
    <property type="match status" value="1"/>
</dbReference>
<feature type="compositionally biased region" description="Low complexity" evidence="10">
    <location>
        <begin position="123"/>
        <end position="174"/>
    </location>
</feature>
<evidence type="ECO:0000256" key="8">
    <source>
        <dbReference type="NCBIfam" id="TIGR00767"/>
    </source>
</evidence>
<keyword evidence="2 7" id="KW-0378">Hydrolase</keyword>
<dbReference type="NCBIfam" id="TIGR00767">
    <property type="entry name" value="rho"/>
    <property type="match status" value="1"/>
</dbReference>
<dbReference type="EC" id="3.6.4.-" evidence="7 8"/>
<gene>
    <name evidence="7" type="primary">rho</name>
    <name evidence="12" type="ORF">EPD65_00810</name>
</gene>
<comment type="caution">
    <text evidence="7">Lacks conserved residue(s) required for the propagation of feature annotation.</text>
</comment>
<keyword evidence="7" id="KW-0547">Nucleotide-binding</keyword>
<feature type="compositionally biased region" description="Polar residues" evidence="10">
    <location>
        <begin position="97"/>
        <end position="106"/>
    </location>
</feature>
<dbReference type="GO" id="GO:0005524">
    <property type="term" value="F:ATP binding"/>
    <property type="evidence" value="ECO:0007669"/>
    <property type="project" value="UniProtKB-UniRule"/>
</dbReference>
<accession>A0A4R1CMF6</accession>
<dbReference type="InterPro" id="IPR027417">
    <property type="entry name" value="P-loop_NTPase"/>
</dbReference>
<dbReference type="InterPro" id="IPR000194">
    <property type="entry name" value="ATPase_F1/V1/A1_a/bsu_nucl-bd"/>
</dbReference>
<dbReference type="GO" id="GO:0008186">
    <property type="term" value="F:ATP-dependent activity, acting on RNA"/>
    <property type="evidence" value="ECO:0007669"/>
    <property type="project" value="UniProtKB-UniRule"/>
</dbReference>
<dbReference type="GO" id="GO:0016787">
    <property type="term" value="F:hydrolase activity"/>
    <property type="evidence" value="ECO:0007669"/>
    <property type="project" value="UniProtKB-KW"/>
</dbReference>
<feature type="domain" description="Rho RNA-BD" evidence="11">
    <location>
        <begin position="211"/>
        <end position="286"/>
    </location>
</feature>
<dbReference type="SMART" id="SM00382">
    <property type="entry name" value="AAA"/>
    <property type="match status" value="1"/>
</dbReference>
<comment type="function">
    <text evidence="7">Facilitates transcription termination by a mechanism that involves Rho binding to the nascent RNA, activation of Rho's RNA-dependent ATPase activity, and release of the mRNA from the DNA template.</text>
</comment>
<name>A0A4R1CMF6_9ACTN</name>
<evidence type="ECO:0000256" key="3">
    <source>
        <dbReference type="ARBA" id="ARBA00022806"/>
    </source>
</evidence>
<evidence type="ECO:0000256" key="5">
    <source>
        <dbReference type="ARBA" id="ARBA00023015"/>
    </source>
</evidence>
<evidence type="ECO:0000256" key="10">
    <source>
        <dbReference type="SAM" id="MobiDB-lite"/>
    </source>
</evidence>
<evidence type="ECO:0000256" key="9">
    <source>
        <dbReference type="PROSITE-ProRule" id="PRU01203"/>
    </source>
</evidence>
<dbReference type="Pfam" id="PF07498">
    <property type="entry name" value="Rho_N"/>
    <property type="match status" value="1"/>
</dbReference>
<dbReference type="InterPro" id="IPR011112">
    <property type="entry name" value="Rho-like_N"/>
</dbReference>
<dbReference type="InterPro" id="IPR011129">
    <property type="entry name" value="CSD"/>
</dbReference>
<organism evidence="12 13">
    <name type="scientific">Nocardioides jejuensis</name>
    <dbReference type="NCBI Taxonomy" id="2502782"/>
    <lineage>
        <taxon>Bacteria</taxon>
        <taxon>Bacillati</taxon>
        <taxon>Actinomycetota</taxon>
        <taxon>Actinomycetes</taxon>
        <taxon>Propionibacteriales</taxon>
        <taxon>Nocardioidaceae</taxon>
        <taxon>Nocardioides</taxon>
    </lineage>
</organism>
<comment type="similarity">
    <text evidence="7 9">Belongs to the Rho family.</text>
</comment>
<dbReference type="GO" id="GO:0003723">
    <property type="term" value="F:RNA binding"/>
    <property type="evidence" value="ECO:0007669"/>
    <property type="project" value="UniProtKB-UniRule"/>
</dbReference>
<dbReference type="CDD" id="cd04459">
    <property type="entry name" value="Rho_CSD"/>
    <property type="match status" value="1"/>
</dbReference>
<dbReference type="Gene3D" id="2.40.50.140">
    <property type="entry name" value="Nucleic acid-binding proteins"/>
    <property type="match status" value="1"/>
</dbReference>
<dbReference type="InterPro" id="IPR004665">
    <property type="entry name" value="Term_rho"/>
</dbReference>
<comment type="subunit">
    <text evidence="7">Homohexamer. The homohexamer assembles into an open ring structure.</text>
</comment>
<keyword evidence="13" id="KW-1185">Reference proteome</keyword>
<reference evidence="12 13" key="1">
    <citation type="submission" date="2019-03" db="EMBL/GenBank/DDBJ databases">
        <authorList>
            <person name="Kim M.K.M."/>
        </authorList>
    </citation>
    <scope>NUCLEOTIDE SEQUENCE [LARGE SCALE GENOMIC DNA]</scope>
    <source>
        <strain evidence="12 13">18JY15-6</strain>
    </source>
</reference>
<feature type="compositionally biased region" description="Basic and acidic residues" evidence="10">
    <location>
        <begin position="189"/>
        <end position="201"/>
    </location>
</feature>
<evidence type="ECO:0000313" key="13">
    <source>
        <dbReference type="Proteomes" id="UP000295453"/>
    </source>
</evidence>